<evidence type="ECO:0000313" key="1">
    <source>
        <dbReference type="EMBL" id="KJE95762.1"/>
    </source>
</evidence>
<reference evidence="2" key="1">
    <citation type="submission" date="2011-02" db="EMBL/GenBank/DDBJ databases">
        <title>The Genome Sequence of Capsaspora owczarzaki ATCC 30864.</title>
        <authorList>
            <person name="Russ C."/>
            <person name="Cuomo C."/>
            <person name="Burger G."/>
            <person name="Gray M.W."/>
            <person name="Holland P.W.H."/>
            <person name="King N."/>
            <person name="Lang F.B.F."/>
            <person name="Roger A.J."/>
            <person name="Ruiz-Trillo I."/>
            <person name="Young S.K."/>
            <person name="Zeng Q."/>
            <person name="Gargeya S."/>
            <person name="Alvarado L."/>
            <person name="Berlin A."/>
            <person name="Chapman S.B."/>
            <person name="Chen Z."/>
            <person name="Freedman E."/>
            <person name="Gellesch M."/>
            <person name="Goldberg J."/>
            <person name="Griggs A."/>
            <person name="Gujja S."/>
            <person name="Heilman E."/>
            <person name="Heiman D."/>
            <person name="Howarth C."/>
            <person name="Mehta T."/>
            <person name="Neiman D."/>
            <person name="Pearson M."/>
            <person name="Roberts A."/>
            <person name="Saif S."/>
            <person name="Shea T."/>
            <person name="Shenoy N."/>
            <person name="Sisk P."/>
            <person name="Stolte C."/>
            <person name="Sykes S."/>
            <person name="White J."/>
            <person name="Yandava C."/>
            <person name="Haas B."/>
            <person name="Nusbaum C."/>
            <person name="Birren B."/>
        </authorList>
    </citation>
    <scope>NUCLEOTIDE SEQUENCE</scope>
    <source>
        <strain evidence="2">ATCC 30864</strain>
    </source>
</reference>
<dbReference type="EMBL" id="KE346369">
    <property type="protein sequence ID" value="KJE95762.1"/>
    <property type="molecule type" value="Genomic_DNA"/>
</dbReference>
<dbReference type="RefSeq" id="XP_004345767.1">
    <property type="nucleotide sequence ID" value="XM_004345717.2"/>
</dbReference>
<dbReference type="Proteomes" id="UP000008743">
    <property type="component" value="Unassembled WGS sequence"/>
</dbReference>
<name>A0A0D2VW64_CAPO3</name>
<gene>
    <name evidence="1" type="ORF">CAOG_006177</name>
</gene>
<keyword evidence="2" id="KW-1185">Reference proteome</keyword>
<organism evidence="1 2">
    <name type="scientific">Capsaspora owczarzaki (strain ATCC 30864)</name>
    <dbReference type="NCBI Taxonomy" id="595528"/>
    <lineage>
        <taxon>Eukaryota</taxon>
        <taxon>Filasterea</taxon>
        <taxon>Capsaspora</taxon>
    </lineage>
</organism>
<sequence>MADMELTSLTQFANDPWNLTGERAQAALGKYNLSPFPILLACKVQALGAYSKANDECICCMFANPLLWLTIPCCLAQAMYYTEVQQGAAKHRWLVITTQEIIVFSEAWEAVDPLSKERTIAVTTTENMVPLRNVSEIRITSVLLSKKSICPQATDVLNIFSAYCSAVTFPGPNNPEGVRDFIMEARRKAIMEGDKLPHLPQMMPSLMSGLNRTAVADCEPYTERPVSSEYAGKYLAISAKSLAGGVAGVGLSYQTTAAMEKSFNAAAMQSAGAGVGVMNTQPARLQPFAELMAMPAGAMSQPTFGLPGALNAQAASAPTIRVVVAVSNSSELRLATVSKTLSADAFIAVLAAPHGLAPGSVSGVVLTDLNVPVTSAVDLQNNDKLTLVV</sequence>
<evidence type="ECO:0000313" key="2">
    <source>
        <dbReference type="Proteomes" id="UP000008743"/>
    </source>
</evidence>
<proteinExistence type="predicted"/>
<dbReference type="AlphaFoldDB" id="A0A0D2VW64"/>
<accession>A0A0D2VW64</accession>
<dbReference type="InParanoid" id="A0A0D2VW64"/>
<protein>
    <submittedName>
        <fullName evidence="1">Uncharacterized protein</fullName>
    </submittedName>
</protein>